<evidence type="ECO:0000313" key="4">
    <source>
        <dbReference type="Proteomes" id="UP001628220"/>
    </source>
</evidence>
<accession>A0ABQ0E0K8</accession>
<protein>
    <recommendedName>
        <fullName evidence="2">CAAX prenyl protease 2/Lysostaphin resistance protein A-like domain-containing protein</fullName>
    </recommendedName>
</protein>
<feature type="transmembrane region" description="Helical" evidence="1">
    <location>
        <begin position="23"/>
        <end position="44"/>
    </location>
</feature>
<proteinExistence type="predicted"/>
<sequence length="256" mass="28504">MNSQATDKVDKTLLPQGEALRRLVRLLLCALTGYAIALILSRFFLPSLHGEAIHALLFSTIFTLLVFGSAMVYGYWIAPNEPIQFLGLSAPSFPKKICGIPIGYVLLIGLGFLCLLLWATAALNTYLIEQMGGALEDRLRNMSEEARKEQQLIFSDQSLAAVLLRFFALVLLAALCEELFMRGALQPILIGMVGNKHIGILLTALLFAILHMFPEHLLPIFVWAVAFGYLREYSGSIWPGIILHFCNNLLTVMMYQ</sequence>
<organism evidence="3 4">
    <name type="scientific">Porphyromonas miyakawae</name>
    <dbReference type="NCBI Taxonomy" id="3137470"/>
    <lineage>
        <taxon>Bacteria</taxon>
        <taxon>Pseudomonadati</taxon>
        <taxon>Bacteroidota</taxon>
        <taxon>Bacteroidia</taxon>
        <taxon>Bacteroidales</taxon>
        <taxon>Porphyromonadaceae</taxon>
        <taxon>Porphyromonas</taxon>
    </lineage>
</organism>
<name>A0ABQ0E0K8_9PORP</name>
<keyword evidence="1" id="KW-0472">Membrane</keyword>
<keyword evidence="1" id="KW-0812">Transmembrane</keyword>
<dbReference type="Pfam" id="PF02517">
    <property type="entry name" value="Rce1-like"/>
    <property type="match status" value="1"/>
</dbReference>
<dbReference type="EMBL" id="BAAFSF010000001">
    <property type="protein sequence ID" value="GAB1251187.1"/>
    <property type="molecule type" value="Genomic_DNA"/>
</dbReference>
<evidence type="ECO:0000256" key="1">
    <source>
        <dbReference type="SAM" id="Phobius"/>
    </source>
</evidence>
<feature type="transmembrane region" description="Helical" evidence="1">
    <location>
        <begin position="159"/>
        <end position="180"/>
    </location>
</feature>
<evidence type="ECO:0000259" key="2">
    <source>
        <dbReference type="Pfam" id="PF02517"/>
    </source>
</evidence>
<evidence type="ECO:0000313" key="3">
    <source>
        <dbReference type="EMBL" id="GAB1251187.1"/>
    </source>
</evidence>
<feature type="domain" description="CAAX prenyl protease 2/Lysostaphin resistance protein A-like" evidence="2">
    <location>
        <begin position="162"/>
        <end position="250"/>
    </location>
</feature>
<keyword evidence="4" id="KW-1185">Reference proteome</keyword>
<dbReference type="PANTHER" id="PTHR36435">
    <property type="entry name" value="SLR1288 PROTEIN"/>
    <property type="match status" value="1"/>
</dbReference>
<feature type="transmembrane region" description="Helical" evidence="1">
    <location>
        <begin position="97"/>
        <end position="121"/>
    </location>
</feature>
<dbReference type="Proteomes" id="UP001628220">
    <property type="component" value="Unassembled WGS sequence"/>
</dbReference>
<gene>
    <name evidence="3" type="ORF">Tsumi_02910</name>
</gene>
<feature type="transmembrane region" description="Helical" evidence="1">
    <location>
        <begin position="56"/>
        <end position="76"/>
    </location>
</feature>
<dbReference type="RefSeq" id="WP_411915000.1">
    <property type="nucleotide sequence ID" value="NZ_BAAFSF010000001.1"/>
</dbReference>
<dbReference type="InterPro" id="IPR052710">
    <property type="entry name" value="CAAX_protease"/>
</dbReference>
<dbReference type="InterPro" id="IPR003675">
    <property type="entry name" value="Rce1/LyrA-like_dom"/>
</dbReference>
<reference evidence="3 4" key="1">
    <citation type="journal article" date="2025" name="Int. J. Syst. Evol. Microbiol.">
        <title>Desulfovibrio falkowii sp. nov., Porphyromonas miyakawae sp. nov., Mediterraneibacter flintii sp. nov. and Owariibacterium komagatae gen. nov., sp. nov., isolated from human faeces.</title>
        <authorList>
            <person name="Hamaguchi T."/>
            <person name="Ohara M."/>
            <person name="Hisatomi A."/>
            <person name="Sekiguchi K."/>
            <person name="Takeda J.I."/>
            <person name="Ueyama J."/>
            <person name="Ito M."/>
            <person name="Nishiwaki H."/>
            <person name="Ogi T."/>
            <person name="Hirayama M."/>
            <person name="Ohkuma M."/>
            <person name="Sakamoto M."/>
            <person name="Ohno K."/>
        </authorList>
    </citation>
    <scope>NUCLEOTIDE SEQUENCE [LARGE SCALE GENOMIC DNA]</scope>
    <source>
        <strain evidence="3 4">13CB11C</strain>
    </source>
</reference>
<comment type="caution">
    <text evidence="3">The sequence shown here is derived from an EMBL/GenBank/DDBJ whole genome shotgun (WGS) entry which is preliminary data.</text>
</comment>
<dbReference type="PANTHER" id="PTHR36435:SF1">
    <property type="entry name" value="CAAX AMINO TERMINAL PROTEASE FAMILY PROTEIN"/>
    <property type="match status" value="1"/>
</dbReference>
<keyword evidence="1" id="KW-1133">Transmembrane helix</keyword>